<dbReference type="EMBL" id="JBGBPQ010000010">
    <property type="protein sequence ID" value="KAL1518420.1"/>
    <property type="molecule type" value="Genomic_DNA"/>
</dbReference>
<dbReference type="InterPro" id="IPR036249">
    <property type="entry name" value="Thioredoxin-like_sf"/>
</dbReference>
<dbReference type="GO" id="GO:0006749">
    <property type="term" value="P:glutathione metabolic process"/>
    <property type="evidence" value="ECO:0007669"/>
    <property type="project" value="TreeGrafter"/>
</dbReference>
<evidence type="ECO:0000313" key="4">
    <source>
        <dbReference type="Proteomes" id="UP001515480"/>
    </source>
</evidence>
<keyword evidence="4" id="KW-1185">Reference proteome</keyword>
<dbReference type="PROSITE" id="PS50405">
    <property type="entry name" value="GST_CTER"/>
    <property type="match status" value="1"/>
</dbReference>
<dbReference type="InterPro" id="IPR050213">
    <property type="entry name" value="GST_superfamily"/>
</dbReference>
<dbReference type="PANTHER" id="PTHR11571">
    <property type="entry name" value="GLUTATHIONE S-TRANSFERASE"/>
    <property type="match status" value="1"/>
</dbReference>
<sequence>MTAELLYFNVRARAEPLRMLMRHAGVPYTDRLVSLDEWPSLKPSLPAGRGGKVQLPVLRLPSGEMIAESVDIARWAAAHAGAPLLPDATEPPALDAEALWLSVDRGDAPFCCAELPVLARVNPLLNFFDEEQTKEERQAFLRATAGVYEHYGRLLVSTPPPFFGGEQPHYADFVLFHYFNNIETLDGGAVLASLRTDEADAVREWYRAMKALPAVAAYLSERPQPGEGAVGRPVSVIYKHKDPAALFEPKSS</sequence>
<dbReference type="Gene3D" id="1.20.1050.130">
    <property type="match status" value="1"/>
</dbReference>
<evidence type="ECO:0000259" key="2">
    <source>
        <dbReference type="PROSITE" id="PS50405"/>
    </source>
</evidence>
<organism evidence="3 4">
    <name type="scientific">Prymnesium parvum</name>
    <name type="common">Toxic golden alga</name>
    <dbReference type="NCBI Taxonomy" id="97485"/>
    <lineage>
        <taxon>Eukaryota</taxon>
        <taxon>Haptista</taxon>
        <taxon>Haptophyta</taxon>
        <taxon>Prymnesiophyceae</taxon>
        <taxon>Prymnesiales</taxon>
        <taxon>Prymnesiaceae</taxon>
        <taxon>Prymnesium</taxon>
    </lineage>
</organism>
<dbReference type="SFLD" id="SFLDS00019">
    <property type="entry name" value="Glutathione_Transferase_(cytos"/>
    <property type="match status" value="1"/>
</dbReference>
<dbReference type="InterPro" id="IPR004046">
    <property type="entry name" value="GST_C"/>
</dbReference>
<dbReference type="InterPro" id="IPR004045">
    <property type="entry name" value="Glutathione_S-Trfase_N"/>
</dbReference>
<evidence type="ECO:0000313" key="3">
    <source>
        <dbReference type="EMBL" id="KAL1518420.1"/>
    </source>
</evidence>
<accession>A0AB34J9Y0</accession>
<dbReference type="Pfam" id="PF13409">
    <property type="entry name" value="GST_N_2"/>
    <property type="match status" value="1"/>
</dbReference>
<protein>
    <recommendedName>
        <fullName evidence="5">Glutathione transferase</fullName>
    </recommendedName>
</protein>
<dbReference type="SUPFAM" id="SSF47616">
    <property type="entry name" value="GST C-terminal domain-like"/>
    <property type="match status" value="1"/>
</dbReference>
<feature type="domain" description="GST N-terminal" evidence="1">
    <location>
        <begin position="1"/>
        <end position="84"/>
    </location>
</feature>
<reference evidence="3 4" key="1">
    <citation type="journal article" date="2024" name="Science">
        <title>Giant polyketide synthase enzymes in the biosynthesis of giant marine polyether toxins.</title>
        <authorList>
            <person name="Fallon T.R."/>
            <person name="Shende V.V."/>
            <person name="Wierzbicki I.H."/>
            <person name="Pendleton A.L."/>
            <person name="Watervoot N.F."/>
            <person name="Auber R.P."/>
            <person name="Gonzalez D.J."/>
            <person name="Wisecaver J.H."/>
            <person name="Moore B.S."/>
        </authorList>
    </citation>
    <scope>NUCLEOTIDE SEQUENCE [LARGE SCALE GENOMIC DNA]</scope>
    <source>
        <strain evidence="3 4">12B1</strain>
    </source>
</reference>
<dbReference type="CDD" id="cd03039">
    <property type="entry name" value="GST_N_Sigma_like"/>
    <property type="match status" value="1"/>
</dbReference>
<dbReference type="Proteomes" id="UP001515480">
    <property type="component" value="Unassembled WGS sequence"/>
</dbReference>
<dbReference type="PROSITE" id="PS50404">
    <property type="entry name" value="GST_NTER"/>
    <property type="match status" value="1"/>
</dbReference>
<evidence type="ECO:0000259" key="1">
    <source>
        <dbReference type="PROSITE" id="PS50404"/>
    </source>
</evidence>
<dbReference type="InterPro" id="IPR040079">
    <property type="entry name" value="Glutathione_S-Trfase"/>
</dbReference>
<gene>
    <name evidence="3" type="ORF">AB1Y20_002712</name>
</gene>
<dbReference type="GO" id="GO:0004364">
    <property type="term" value="F:glutathione transferase activity"/>
    <property type="evidence" value="ECO:0007669"/>
    <property type="project" value="TreeGrafter"/>
</dbReference>
<dbReference type="InterPro" id="IPR036282">
    <property type="entry name" value="Glutathione-S-Trfase_C_sf"/>
</dbReference>
<evidence type="ECO:0008006" key="5">
    <source>
        <dbReference type="Google" id="ProtNLM"/>
    </source>
</evidence>
<comment type="caution">
    <text evidence="3">The sequence shown here is derived from an EMBL/GenBank/DDBJ whole genome shotgun (WGS) entry which is preliminary data.</text>
</comment>
<dbReference type="Pfam" id="PF14497">
    <property type="entry name" value="GST_C_3"/>
    <property type="match status" value="1"/>
</dbReference>
<feature type="domain" description="GST C-terminal" evidence="2">
    <location>
        <begin position="87"/>
        <end position="237"/>
    </location>
</feature>
<name>A0AB34J9Y0_PRYPA</name>
<dbReference type="InterPro" id="IPR010987">
    <property type="entry name" value="Glutathione-S-Trfase_C-like"/>
</dbReference>
<proteinExistence type="predicted"/>
<dbReference type="SUPFAM" id="SSF52833">
    <property type="entry name" value="Thioredoxin-like"/>
    <property type="match status" value="1"/>
</dbReference>
<dbReference type="AlphaFoldDB" id="A0AB34J9Y0"/>